<dbReference type="InterPro" id="IPR023213">
    <property type="entry name" value="CAT-like_dom_sf"/>
</dbReference>
<reference evidence="3" key="1">
    <citation type="submission" date="2016-11" db="EMBL/GenBank/DDBJ databases">
        <authorList>
            <person name="Varghese N."/>
            <person name="Submissions S."/>
        </authorList>
    </citation>
    <scope>NUCLEOTIDE SEQUENCE [LARGE SCALE GENOMIC DNA]</scope>
    <source>
        <strain evidence="3">CGMCC 1.2749</strain>
    </source>
</reference>
<name>A0A1M7PKH9_9FLAO</name>
<dbReference type="STRING" id="178356.SAMN05216269_1192"/>
<keyword evidence="3" id="KW-1185">Reference proteome</keyword>
<dbReference type="GO" id="GO:0008811">
    <property type="term" value="F:chloramphenicol O-acetyltransferase activity"/>
    <property type="evidence" value="ECO:0007669"/>
    <property type="project" value="InterPro"/>
</dbReference>
<gene>
    <name evidence="2" type="ORF">SAMN05216269_1192</name>
</gene>
<dbReference type="PIRSF" id="PIRSF000440">
    <property type="entry name" value="CAT"/>
    <property type="match status" value="1"/>
</dbReference>
<dbReference type="SMART" id="SM01059">
    <property type="entry name" value="CAT"/>
    <property type="match status" value="1"/>
</dbReference>
<dbReference type="PANTHER" id="PTHR38474">
    <property type="entry name" value="SLR0299 PROTEIN"/>
    <property type="match status" value="1"/>
</dbReference>
<evidence type="ECO:0000256" key="1">
    <source>
        <dbReference type="PIRSR" id="PIRSR000440-1"/>
    </source>
</evidence>
<dbReference type="Proteomes" id="UP000184092">
    <property type="component" value="Unassembled WGS sequence"/>
</dbReference>
<keyword evidence="2" id="KW-0808">Transferase</keyword>
<dbReference type="Gene3D" id="3.30.559.10">
    <property type="entry name" value="Chloramphenicol acetyltransferase-like domain"/>
    <property type="match status" value="1"/>
</dbReference>
<dbReference type="Pfam" id="PF00302">
    <property type="entry name" value="CAT"/>
    <property type="match status" value="1"/>
</dbReference>
<evidence type="ECO:0000313" key="2">
    <source>
        <dbReference type="EMBL" id="SHN17634.1"/>
    </source>
</evidence>
<organism evidence="2 3">
    <name type="scientific">Flavobacterium xinjiangense</name>
    <dbReference type="NCBI Taxonomy" id="178356"/>
    <lineage>
        <taxon>Bacteria</taxon>
        <taxon>Pseudomonadati</taxon>
        <taxon>Bacteroidota</taxon>
        <taxon>Flavobacteriia</taxon>
        <taxon>Flavobacteriales</taxon>
        <taxon>Flavobacteriaceae</taxon>
        <taxon>Flavobacterium</taxon>
    </lineage>
</organism>
<dbReference type="EMBL" id="FRCL01000019">
    <property type="protein sequence ID" value="SHN17634.1"/>
    <property type="molecule type" value="Genomic_DNA"/>
</dbReference>
<protein>
    <submittedName>
        <fullName evidence="2">Chloramphenicol O-acetyltransferase type A</fullName>
    </submittedName>
</protein>
<feature type="active site" description="Proton acceptor" evidence="1">
    <location>
        <position position="199"/>
    </location>
</feature>
<evidence type="ECO:0000313" key="3">
    <source>
        <dbReference type="Proteomes" id="UP000184092"/>
    </source>
</evidence>
<accession>A0A1M7PKH9</accession>
<sequence>MLYICSIKLKILKTLLDIENWNRKEHFLFFKQMEEPFFGATVEIDCTKAYQAAKGLDCSFFIYYLHKTLVAVNTVESFRYRISEDTIVVHDTVNGSATIGREDGTFGFSLIEYNADFTIFKKNALTEIERVQNTTGLFTRTFEEDNVIHFSAIPWLNFTSLSHARSYSFPDSSPKISFGKMMVAENGKRTIAMSVHVHHGLMDGLHLGQFIDYFQEIMNQ</sequence>
<proteinExistence type="predicted"/>
<dbReference type="InterPro" id="IPR001707">
    <property type="entry name" value="Cmp_AcTrfase"/>
</dbReference>
<dbReference type="SUPFAM" id="SSF52777">
    <property type="entry name" value="CoA-dependent acyltransferases"/>
    <property type="match status" value="1"/>
</dbReference>
<dbReference type="AlphaFoldDB" id="A0A1M7PKH9"/>
<dbReference type="PANTHER" id="PTHR38474:SF1">
    <property type="entry name" value="SLR0299 PROTEIN"/>
    <property type="match status" value="1"/>
</dbReference>